<name>A0AAV3UE73_9EURY</name>
<sequence>MRRPNENVSRRRFLRTAAIGGTAAFGSIGTARTEGIRRTAIPTGASVGVQKVAGEPLTQPVGFETADGVGYRYIVDQIGRVHVLGGNGIADEPFLDVRDRLKMRTDFMDERGLLGLALHPDFRTNRRFYVRYSAPPGKSTPRNFDHTAVLSEFRASDDLLSADSGSERRILAVPEPQANHNAGDIAFGPDGYLYVPLGDGGGASDTGRGHVSDWYSRNRGGNGQDVTRNLLGSILRLDVDDREGNKSYAVPDDNPLVGGEGSDELWAWGLCNPWRLSFSGGELFVADVGQRRFEEVNLVEAGDNYGWNVREGRHCFNAGSPQHPRKNCPSSATAKPPYDGQQFTDPIIEYPHKKGGQAVGLAVIGGNVYDGTALQNRAGDYIFGDWSRSFRSPRGRLFYANRPNVSDEQWSMREFRVSGGKNGELGHYVLAFGRGTAGELYVLTSETNSVAGNGAVYKLVPPGDGDTV</sequence>
<comment type="caution">
    <text evidence="2">The sequence shown here is derived from an EMBL/GenBank/DDBJ whole genome shotgun (WGS) entry which is preliminary data.</text>
</comment>
<dbReference type="PANTHER" id="PTHR19328:SF75">
    <property type="entry name" value="ALDOSE SUGAR DEHYDROGENASE YLII"/>
    <property type="match status" value="1"/>
</dbReference>
<keyword evidence="3" id="KW-1185">Reference proteome</keyword>
<dbReference type="PANTHER" id="PTHR19328">
    <property type="entry name" value="HEDGEHOG-INTERACTING PROTEIN"/>
    <property type="match status" value="1"/>
</dbReference>
<gene>
    <name evidence="2" type="ORF">GCM10025751_11260</name>
</gene>
<dbReference type="Gene3D" id="2.120.10.30">
    <property type="entry name" value="TolB, C-terminal domain"/>
    <property type="match status" value="1"/>
</dbReference>
<organism evidence="2 3">
    <name type="scientific">Haladaptatus pallidirubidus</name>
    <dbReference type="NCBI Taxonomy" id="1008152"/>
    <lineage>
        <taxon>Archaea</taxon>
        <taxon>Methanobacteriati</taxon>
        <taxon>Methanobacteriota</taxon>
        <taxon>Stenosarchaea group</taxon>
        <taxon>Halobacteria</taxon>
        <taxon>Halobacteriales</taxon>
        <taxon>Haladaptataceae</taxon>
        <taxon>Haladaptatus</taxon>
    </lineage>
</organism>
<dbReference type="AlphaFoldDB" id="A0AAV3UE73"/>
<feature type="domain" description="Glucose/Sorbosone dehydrogenase" evidence="1">
    <location>
        <begin position="107"/>
        <end position="314"/>
    </location>
</feature>
<evidence type="ECO:0000313" key="3">
    <source>
        <dbReference type="Proteomes" id="UP001501729"/>
    </source>
</evidence>
<dbReference type="PROSITE" id="PS51318">
    <property type="entry name" value="TAT"/>
    <property type="match status" value="1"/>
</dbReference>
<evidence type="ECO:0000259" key="1">
    <source>
        <dbReference type="Pfam" id="PF07995"/>
    </source>
</evidence>
<reference evidence="2 3" key="1">
    <citation type="journal article" date="2019" name="Int. J. Syst. Evol. Microbiol.">
        <title>The Global Catalogue of Microorganisms (GCM) 10K type strain sequencing project: providing services to taxonomists for standard genome sequencing and annotation.</title>
        <authorList>
            <consortium name="The Broad Institute Genomics Platform"/>
            <consortium name="The Broad Institute Genome Sequencing Center for Infectious Disease"/>
            <person name="Wu L."/>
            <person name="Ma J."/>
        </authorList>
    </citation>
    <scope>NUCLEOTIDE SEQUENCE [LARGE SCALE GENOMIC DNA]</scope>
    <source>
        <strain evidence="2 3">JCM 17504</strain>
    </source>
</reference>
<dbReference type="InterPro" id="IPR011042">
    <property type="entry name" value="6-blade_b-propeller_TolB-like"/>
</dbReference>
<dbReference type="SUPFAM" id="SSF50952">
    <property type="entry name" value="Soluble quinoprotein glucose dehydrogenase"/>
    <property type="match status" value="1"/>
</dbReference>
<dbReference type="Proteomes" id="UP001501729">
    <property type="component" value="Unassembled WGS sequence"/>
</dbReference>
<dbReference type="GeneID" id="68611697"/>
<protein>
    <submittedName>
        <fullName evidence="2">PQQ-dependent sugar dehydrogenase</fullName>
    </submittedName>
</protein>
<dbReference type="InterPro" id="IPR011041">
    <property type="entry name" value="Quinoprot_gluc/sorb_DH_b-prop"/>
</dbReference>
<dbReference type="InterPro" id="IPR012938">
    <property type="entry name" value="Glc/Sorbosone_DH"/>
</dbReference>
<accession>A0AAV3UE73</accession>
<dbReference type="Pfam" id="PF07995">
    <property type="entry name" value="GSDH"/>
    <property type="match status" value="1"/>
</dbReference>
<dbReference type="RefSeq" id="WP_227775913.1">
    <property type="nucleotide sequence ID" value="NZ_BAABKX010000001.1"/>
</dbReference>
<proteinExistence type="predicted"/>
<dbReference type="EMBL" id="BAABKX010000001">
    <property type="protein sequence ID" value="GAA5044618.1"/>
    <property type="molecule type" value="Genomic_DNA"/>
</dbReference>
<evidence type="ECO:0000313" key="2">
    <source>
        <dbReference type="EMBL" id="GAA5044618.1"/>
    </source>
</evidence>
<dbReference type="InterPro" id="IPR006311">
    <property type="entry name" value="TAT_signal"/>
</dbReference>